<dbReference type="Proteomes" id="UP000266723">
    <property type="component" value="Unassembled WGS sequence"/>
</dbReference>
<dbReference type="PANTHER" id="PTHR38366:SF1">
    <property type="entry name" value="PROTEIN TILLER ANGLE CONTROL 1"/>
    <property type="match status" value="1"/>
</dbReference>
<comment type="similarity">
    <text evidence="2">Belongs to the TAC family.</text>
</comment>
<gene>
    <name evidence="5" type="ORF">DY000_02028351</name>
</gene>
<feature type="region of interest" description="Disordered" evidence="4">
    <location>
        <begin position="327"/>
        <end position="349"/>
    </location>
</feature>
<dbReference type="EMBL" id="QGKV02000649">
    <property type="protein sequence ID" value="KAF3579216.1"/>
    <property type="molecule type" value="Genomic_DNA"/>
</dbReference>
<name>A0ABQ7DP09_BRACR</name>
<keyword evidence="6" id="KW-1185">Reference proteome</keyword>
<feature type="compositionally biased region" description="Basic and acidic residues" evidence="4">
    <location>
        <begin position="329"/>
        <end position="347"/>
    </location>
</feature>
<dbReference type="InterPro" id="IPR044989">
    <property type="entry name" value="TAC1"/>
</dbReference>
<evidence type="ECO:0000313" key="5">
    <source>
        <dbReference type="EMBL" id="KAF3579216.1"/>
    </source>
</evidence>
<organism evidence="5 6">
    <name type="scientific">Brassica cretica</name>
    <name type="common">Mustard</name>
    <dbReference type="NCBI Taxonomy" id="69181"/>
    <lineage>
        <taxon>Eukaryota</taxon>
        <taxon>Viridiplantae</taxon>
        <taxon>Streptophyta</taxon>
        <taxon>Embryophyta</taxon>
        <taxon>Tracheophyta</taxon>
        <taxon>Spermatophyta</taxon>
        <taxon>Magnoliopsida</taxon>
        <taxon>eudicotyledons</taxon>
        <taxon>Gunneridae</taxon>
        <taxon>Pentapetalae</taxon>
        <taxon>rosids</taxon>
        <taxon>malvids</taxon>
        <taxon>Brassicales</taxon>
        <taxon>Brassicaceae</taxon>
        <taxon>Brassiceae</taxon>
        <taxon>Brassica</taxon>
    </lineage>
</organism>
<evidence type="ECO:0000256" key="4">
    <source>
        <dbReference type="SAM" id="MobiDB-lite"/>
    </source>
</evidence>
<evidence type="ECO:0000256" key="3">
    <source>
        <dbReference type="ARBA" id="ARBA00026138"/>
    </source>
</evidence>
<reference evidence="5 6" key="1">
    <citation type="journal article" date="2020" name="BMC Genomics">
        <title>Intraspecific diversification of the crop wild relative Brassica cretica Lam. using demographic model selection.</title>
        <authorList>
            <person name="Kioukis A."/>
            <person name="Michalopoulou V.A."/>
            <person name="Briers L."/>
            <person name="Pirintsos S."/>
            <person name="Studholme D.J."/>
            <person name="Pavlidis P."/>
            <person name="Sarris P.F."/>
        </authorList>
    </citation>
    <scope>NUCLEOTIDE SEQUENCE [LARGE SCALE GENOMIC DNA]</scope>
    <source>
        <strain evidence="6">cv. PFS-1207/04</strain>
    </source>
</reference>
<feature type="compositionally biased region" description="Basic and acidic residues" evidence="4">
    <location>
        <begin position="296"/>
        <end position="307"/>
    </location>
</feature>
<proteinExistence type="inferred from homology"/>
<feature type="region of interest" description="Disordered" evidence="4">
    <location>
        <begin position="282"/>
        <end position="312"/>
    </location>
</feature>
<keyword evidence="1" id="KW-0341">Growth regulation</keyword>
<evidence type="ECO:0000313" key="6">
    <source>
        <dbReference type="Proteomes" id="UP000266723"/>
    </source>
</evidence>
<evidence type="ECO:0000256" key="1">
    <source>
        <dbReference type="ARBA" id="ARBA00022604"/>
    </source>
</evidence>
<evidence type="ECO:0000256" key="2">
    <source>
        <dbReference type="ARBA" id="ARBA00025796"/>
    </source>
</evidence>
<sequence length="401" mass="45844">MVMETREEVNYIDSICLNKFLDNKPKGFFLDDIDIDDSDDIDASNDIDRELDTELELLTMMNALTMDMMSEIDRFYITLQFELAKAMSPCIIWIPNIHDLDVNESNYLALGLLIFNWVQKKLHQNVIREIDGAAKSEKKKRGEGTSEIEKNTKAILDQVGLVDALDNWFDGVLTIGTFGFDTLKFQEEAEIDDGDECESVGLDYVVVDGSIIKNVNQESDPLISNENKVYDHHEDLEALCINHFESVKTVERPVIVAAAEAEVEPEKKRTTLAELFMEDRVKDDDTKHDKKKPKNRNLDVDGQEVKYHKQNGSKLSSKFSFAKKMIISKPKDKEDSRPIKKEHDSRPIKKVHQMIKRMLKKKIHPDMDATKASKKDGPYKPALKCEALETLYLLNVPDCVA</sequence>
<comment type="caution">
    <text evidence="5">The sequence shown here is derived from an EMBL/GenBank/DDBJ whole genome shotgun (WGS) entry which is preliminary data.</text>
</comment>
<protein>
    <recommendedName>
        <fullName evidence="3">Protein TILLER ANGLE CONTROL 1</fullName>
    </recommendedName>
</protein>
<accession>A0ABQ7DP09</accession>
<dbReference type="PANTHER" id="PTHR38366">
    <property type="entry name" value="NAD-DEPENDENT PROTEIN DEACETYLASE HST1-LIKE PROTEIN"/>
    <property type="match status" value="1"/>
</dbReference>